<organism evidence="3 4">
    <name type="scientific">Glutamicibacter soli</name>
    <dbReference type="NCBI Taxonomy" id="453836"/>
    <lineage>
        <taxon>Bacteria</taxon>
        <taxon>Bacillati</taxon>
        <taxon>Actinomycetota</taxon>
        <taxon>Actinomycetes</taxon>
        <taxon>Micrococcales</taxon>
        <taxon>Micrococcaceae</taxon>
        <taxon>Glutamicibacter</taxon>
    </lineage>
</organism>
<name>A0A365YI43_9MICC</name>
<feature type="transmembrane region" description="Helical" evidence="2">
    <location>
        <begin position="21"/>
        <end position="46"/>
    </location>
</feature>
<evidence type="ECO:0000256" key="1">
    <source>
        <dbReference type="SAM" id="MobiDB-lite"/>
    </source>
</evidence>
<proteinExistence type="predicted"/>
<dbReference type="EMBL" id="POAF01000003">
    <property type="protein sequence ID" value="RBM01703.1"/>
    <property type="molecule type" value="Genomic_DNA"/>
</dbReference>
<feature type="transmembrane region" description="Helical" evidence="2">
    <location>
        <begin position="489"/>
        <end position="512"/>
    </location>
</feature>
<keyword evidence="4" id="KW-1185">Reference proteome</keyword>
<dbReference type="AlphaFoldDB" id="A0A365YI43"/>
<protein>
    <submittedName>
        <fullName evidence="3">Uncharacterized protein</fullName>
    </submittedName>
</protein>
<evidence type="ECO:0000313" key="4">
    <source>
        <dbReference type="Proteomes" id="UP000252167"/>
    </source>
</evidence>
<keyword evidence="2" id="KW-0812">Transmembrane</keyword>
<keyword evidence="2" id="KW-1133">Transmembrane helix</keyword>
<reference evidence="3 4" key="1">
    <citation type="submission" date="2018-01" db="EMBL/GenBank/DDBJ databases">
        <title>Glutamicibacter soli strain NHPC-3 Whole genome sequence and assembly.</title>
        <authorList>
            <person name="Choudhury P."/>
            <person name="Gupta D."/>
            <person name="Sengupta K."/>
            <person name="Jawed A."/>
            <person name="Sultana N."/>
            <person name="Saha P."/>
        </authorList>
    </citation>
    <scope>NUCLEOTIDE SEQUENCE [LARGE SCALE GENOMIC DNA]</scope>
    <source>
        <strain evidence="3 4">NHPC-3</strain>
    </source>
</reference>
<evidence type="ECO:0000313" key="3">
    <source>
        <dbReference type="EMBL" id="RBM01703.1"/>
    </source>
</evidence>
<dbReference type="Proteomes" id="UP000252167">
    <property type="component" value="Unassembled WGS sequence"/>
</dbReference>
<evidence type="ECO:0000256" key="2">
    <source>
        <dbReference type="SAM" id="Phobius"/>
    </source>
</evidence>
<keyword evidence="2" id="KW-0472">Membrane</keyword>
<comment type="caution">
    <text evidence="3">The sequence shown here is derived from an EMBL/GenBank/DDBJ whole genome shotgun (WGS) entry which is preliminary data.</text>
</comment>
<sequence length="851" mass="93038">MSRFTAFDSSGRKLRRPHSLALIPAVLMALATTVIAGMGLSTYVAYGQENTPQHEVKIVVEGTHDWNISQETVDAAAGGPILAHRPLTLTVTDRFLTGDELLRGMVPDHDILLSTQLENLETDDHKIQQRFEGTAVRADLLEGRDRKAYDETDIRFEIDNAFRDNLGLGHGPKSVVAAAQRAAVVLYDPPNTNPVFWISLIALAATATTVFLLMALRYNLRWEAKHRRLVAAQRKLARVVLDLEALEATFYAAPETERPQGFRKSWLQLQKLSLDLARSESSLTELVYSRKTAFRAQTAQQLAEFEVSARKLTSLSDALMGAGSVHARLVGTGTTFDRLSAPINDAMTTLLIRLEQAPGRMVANGDIEQLRSALGQLLDAAAGDPKNLQAVEKWQRAEQHLVELLTKQKKKISRYPHGKVAAPAGAPQEYRELKTSLGLDASTGRDGYANAAYLDALAKSITGETLESDRKTTAKQRTESAYRPSGPRLAVMLTALLLVGMIPAGITAANVVEDPLPDREGTGRGAQLEIDDPSGELSDTEIIRYMDTDFPVPTSMVIAVRDAEAYLDLRTDPPGSEYRSAEPLSLLTSLYRIKQEFPELLDPMTKELKDGKAIIPVFSTDEGTTIAPGLISPEISTGQYTLGGTSNWEHGSIHESTYPDITIANVVDDYAEGIQLNGFEEDTSISFGGLFWLLTMLFFFTVVNIVLVIRFLLTATSSLGRFGRGTASLRSAKKKLARLLLGLDESQINAVAVLGSSGSNGRADDAGQRLFERALAMALREERELDATPLNERLRREFSARVEHLDHLADVLAERDADVARRAQRLIEATRGAGGDTPGGVKLPGLHPMKA</sequence>
<feature type="transmembrane region" description="Helical" evidence="2">
    <location>
        <begin position="195"/>
        <end position="218"/>
    </location>
</feature>
<dbReference type="RefSeq" id="WP_113607025.1">
    <property type="nucleotide sequence ID" value="NZ_POAF01000003.1"/>
</dbReference>
<gene>
    <name evidence="3" type="ORF">C1H84_07635</name>
</gene>
<feature type="region of interest" description="Disordered" evidence="1">
    <location>
        <begin position="829"/>
        <end position="851"/>
    </location>
</feature>
<feature type="transmembrane region" description="Helical" evidence="2">
    <location>
        <begin position="690"/>
        <end position="713"/>
    </location>
</feature>
<accession>A0A365YI43</accession>